<dbReference type="PANTHER" id="PTHR43864">
    <property type="entry name" value="HYPOXANTHINE/GUANINE PHOSPHORIBOSYLTRANSFERASE"/>
    <property type="match status" value="1"/>
</dbReference>
<evidence type="ECO:0000256" key="1">
    <source>
        <dbReference type="ARBA" id="ARBA00022679"/>
    </source>
</evidence>
<dbReference type="GO" id="GO:0006166">
    <property type="term" value="P:purine ribonucleoside salvage"/>
    <property type="evidence" value="ECO:0007669"/>
    <property type="project" value="UniProtKB-KW"/>
</dbReference>
<dbReference type="EMBL" id="FMIA01000002">
    <property type="protein sequence ID" value="SCL50539.1"/>
    <property type="molecule type" value="Genomic_DNA"/>
</dbReference>
<dbReference type="Gene3D" id="3.40.50.2020">
    <property type="match status" value="1"/>
</dbReference>
<dbReference type="AlphaFoldDB" id="A0A1C6U9L0"/>
<organism evidence="4 5">
    <name type="scientific">Micromonospora yangpuensis</name>
    <dbReference type="NCBI Taxonomy" id="683228"/>
    <lineage>
        <taxon>Bacteria</taxon>
        <taxon>Bacillati</taxon>
        <taxon>Actinomycetota</taxon>
        <taxon>Actinomycetes</taxon>
        <taxon>Micromonosporales</taxon>
        <taxon>Micromonosporaceae</taxon>
        <taxon>Micromonospora</taxon>
    </lineage>
</organism>
<dbReference type="Proteomes" id="UP000198937">
    <property type="component" value="Unassembled WGS sequence"/>
</dbReference>
<dbReference type="PANTHER" id="PTHR43864:SF1">
    <property type="entry name" value="XANTHINE PHOSPHORIBOSYLTRANSFERASE"/>
    <property type="match status" value="1"/>
</dbReference>
<dbReference type="CDD" id="cd06223">
    <property type="entry name" value="PRTases_typeI"/>
    <property type="match status" value="1"/>
</dbReference>
<keyword evidence="2" id="KW-0660">Purine salvage</keyword>
<dbReference type="STRING" id="683228.GA0070617_1515"/>
<evidence type="ECO:0000313" key="4">
    <source>
        <dbReference type="EMBL" id="SCL50539.1"/>
    </source>
</evidence>
<proteinExistence type="predicted"/>
<sequence length="184" mass="20238">MTATARKAITADRVARLGVGDTTRPVRIVHELDGVRSDTAPDRVMAAGDNLWRLWCEHPAYRPHDVLLGLDAGGIIPTLAVSWASGSHYRIAWKINLDLPEKLVFHEPHARRLEVFAYGRFKGQRVLIVDDEITTGLTLTNLVTALRSAGADVTGVLCLVEDTTGDGRELLERHEVPLCVLTTL</sequence>
<dbReference type="InterPro" id="IPR000836">
    <property type="entry name" value="PRTase_dom"/>
</dbReference>
<keyword evidence="4" id="KW-0328">Glycosyltransferase</keyword>
<evidence type="ECO:0000259" key="3">
    <source>
        <dbReference type="Pfam" id="PF00156"/>
    </source>
</evidence>
<evidence type="ECO:0000256" key="2">
    <source>
        <dbReference type="ARBA" id="ARBA00022726"/>
    </source>
</evidence>
<name>A0A1C6U9L0_9ACTN</name>
<accession>A0A1C6U9L0</accession>
<dbReference type="Pfam" id="PF00156">
    <property type="entry name" value="Pribosyltran"/>
    <property type="match status" value="1"/>
</dbReference>
<keyword evidence="1 4" id="KW-0808">Transferase</keyword>
<reference evidence="4 5" key="1">
    <citation type="submission" date="2016-06" db="EMBL/GenBank/DDBJ databases">
        <authorList>
            <person name="Kjaerup R.B."/>
            <person name="Dalgaard T.S."/>
            <person name="Juul-Madsen H.R."/>
        </authorList>
    </citation>
    <scope>NUCLEOTIDE SEQUENCE [LARGE SCALE GENOMIC DNA]</scope>
    <source>
        <strain evidence="4 5">DSM 45577</strain>
    </source>
</reference>
<protein>
    <submittedName>
        <fullName evidence="4">Adenine phosphoribosyltransferase</fullName>
    </submittedName>
</protein>
<dbReference type="RefSeq" id="WP_077936271.1">
    <property type="nucleotide sequence ID" value="NZ_BMMJ01000001.1"/>
</dbReference>
<dbReference type="GO" id="GO:0016757">
    <property type="term" value="F:glycosyltransferase activity"/>
    <property type="evidence" value="ECO:0007669"/>
    <property type="project" value="UniProtKB-KW"/>
</dbReference>
<dbReference type="InterPro" id="IPR029057">
    <property type="entry name" value="PRTase-like"/>
</dbReference>
<dbReference type="SUPFAM" id="SSF53271">
    <property type="entry name" value="PRTase-like"/>
    <property type="match status" value="1"/>
</dbReference>
<dbReference type="OrthoDB" id="9779910at2"/>
<feature type="domain" description="Phosphoribosyltransferase" evidence="3">
    <location>
        <begin position="120"/>
        <end position="164"/>
    </location>
</feature>
<evidence type="ECO:0000313" key="5">
    <source>
        <dbReference type="Proteomes" id="UP000198937"/>
    </source>
</evidence>
<dbReference type="InterPro" id="IPR050118">
    <property type="entry name" value="Pur/Pyrimidine_PRTase"/>
</dbReference>
<gene>
    <name evidence="4" type="ORF">GA0070617_1515</name>
</gene>
<keyword evidence="5" id="KW-1185">Reference proteome</keyword>